<feature type="domain" description="YbaK/aminoacyl-tRNA synthetase-associated" evidence="2">
    <location>
        <begin position="23"/>
        <end position="141"/>
    </location>
</feature>
<evidence type="ECO:0000313" key="4">
    <source>
        <dbReference type="Proteomes" id="UP000230935"/>
    </source>
</evidence>
<comment type="caution">
    <text evidence="3">The sequence shown here is derived from an EMBL/GenBank/DDBJ whole genome shotgun (WGS) entry which is preliminary data.</text>
</comment>
<dbReference type="GO" id="GO:0002161">
    <property type="term" value="F:aminoacyl-tRNA deacylase activity"/>
    <property type="evidence" value="ECO:0007669"/>
    <property type="project" value="InterPro"/>
</dbReference>
<accession>A0A2H0W4D5</accession>
<gene>
    <name evidence="3" type="ORF">COT81_01470</name>
</gene>
<proteinExistence type="predicted"/>
<dbReference type="Proteomes" id="UP000230935">
    <property type="component" value="Unassembled WGS sequence"/>
</dbReference>
<feature type="region of interest" description="Disordered" evidence="1">
    <location>
        <begin position="166"/>
        <end position="199"/>
    </location>
</feature>
<dbReference type="PANTHER" id="PTHR30411:SF9">
    <property type="entry name" value="MULTIFUNCTIONAL SER_THR-TRNA DEACYLASE PROXP-Y"/>
    <property type="match status" value="1"/>
</dbReference>
<dbReference type="PANTHER" id="PTHR30411">
    <property type="entry name" value="CYTOPLASMIC PROTEIN"/>
    <property type="match status" value="1"/>
</dbReference>
<dbReference type="Gene3D" id="3.90.960.10">
    <property type="entry name" value="YbaK/aminoacyl-tRNA synthetase-associated domain"/>
    <property type="match status" value="1"/>
</dbReference>
<dbReference type="AlphaFoldDB" id="A0A2H0W4D5"/>
<sequence>MASNTKLVKYLDAKAVKYEPIVHKTVYTAYDTAKTLKKELSQIAKSLLVSADKAYVIVVLPASMRLDMAKLKKAIGAKKISIPKESVVVKILKLKKAPVDAFGGMRKLQVVVDKSLAKSKEAIFNAGTFTDSVAMKVKDFIGAEEATVASFAASAGYKKAKASVKKMTAKKATSKTKTKRKPARFKQRRGAVPLKRKKR</sequence>
<dbReference type="SUPFAM" id="SSF55826">
    <property type="entry name" value="YbaK/ProRS associated domain"/>
    <property type="match status" value="1"/>
</dbReference>
<dbReference type="InterPro" id="IPR007214">
    <property type="entry name" value="YbaK/aa-tRNA-synth-assoc-dom"/>
</dbReference>
<dbReference type="Pfam" id="PF04073">
    <property type="entry name" value="tRNA_edit"/>
    <property type="match status" value="1"/>
</dbReference>
<reference evidence="4" key="1">
    <citation type="submission" date="2017-09" db="EMBL/GenBank/DDBJ databases">
        <title>Depth-based differentiation of microbial function through sediment-hosted aquifers and enrichment of novel symbionts in the deep terrestrial subsurface.</title>
        <authorList>
            <person name="Probst A.J."/>
            <person name="Ladd B."/>
            <person name="Jarett J.K."/>
            <person name="Geller-Mcgrath D.E."/>
            <person name="Sieber C.M.K."/>
            <person name="Emerson J.B."/>
            <person name="Anantharaman K."/>
            <person name="Thomas B.C."/>
            <person name="Malmstrom R."/>
            <person name="Stieglmeier M."/>
            <person name="Klingl A."/>
            <person name="Woyke T."/>
            <person name="Ryan C.M."/>
            <person name="Banfield J.F."/>
        </authorList>
    </citation>
    <scope>NUCLEOTIDE SEQUENCE [LARGE SCALE GENOMIC DNA]</scope>
</reference>
<dbReference type="InterPro" id="IPR036754">
    <property type="entry name" value="YbaK/aa-tRNA-synt-asso_dom_sf"/>
</dbReference>
<evidence type="ECO:0000256" key="1">
    <source>
        <dbReference type="SAM" id="MobiDB-lite"/>
    </source>
</evidence>
<name>A0A2H0W4D5_9BACT</name>
<protein>
    <recommendedName>
        <fullName evidence="2">YbaK/aminoacyl-tRNA synthetase-associated domain-containing protein</fullName>
    </recommendedName>
</protein>
<dbReference type="EMBL" id="PEZZ01000007">
    <property type="protein sequence ID" value="PIS05431.1"/>
    <property type="molecule type" value="Genomic_DNA"/>
</dbReference>
<organism evidence="3 4">
    <name type="scientific">Candidatus Buchananbacteria bacterium CG10_big_fil_rev_8_21_14_0_10_42_9</name>
    <dbReference type="NCBI Taxonomy" id="1974526"/>
    <lineage>
        <taxon>Bacteria</taxon>
        <taxon>Candidatus Buchananiibacteriota</taxon>
    </lineage>
</organism>
<evidence type="ECO:0000313" key="3">
    <source>
        <dbReference type="EMBL" id="PIS05431.1"/>
    </source>
</evidence>
<evidence type="ECO:0000259" key="2">
    <source>
        <dbReference type="Pfam" id="PF04073"/>
    </source>
</evidence>